<evidence type="ECO:0000313" key="4">
    <source>
        <dbReference type="EMBL" id="KMQ59457.1"/>
    </source>
</evidence>
<evidence type="ECO:0000313" key="5">
    <source>
        <dbReference type="Proteomes" id="UP000036261"/>
    </source>
</evidence>
<reference evidence="4 5" key="1">
    <citation type="journal article" date="2013" name="Int. J. Syst. Evol. Microbiol.">
        <title>Chryseobacterium angstadtii sp. nov., isolated from a newt tank.</title>
        <authorList>
            <person name="Kirk K.E."/>
            <person name="Hoffman J.A."/>
            <person name="Smith K.A."/>
            <person name="Strahan B.L."/>
            <person name="Failor K.C."/>
            <person name="Krebs J.E."/>
            <person name="Gale A.N."/>
            <person name="Do T.D."/>
            <person name="Sontag T.C."/>
            <person name="Batties A.M."/>
            <person name="Mistiszyn K."/>
            <person name="Newman J.D."/>
        </authorList>
    </citation>
    <scope>NUCLEOTIDE SEQUENCE [LARGE SCALE GENOMIC DNA]</scope>
    <source>
        <strain evidence="4 5">KM</strain>
    </source>
</reference>
<dbReference type="NCBIfam" id="TIGR04183">
    <property type="entry name" value="Por_Secre_tail"/>
    <property type="match status" value="1"/>
</dbReference>
<dbReference type="Pfam" id="PF18962">
    <property type="entry name" value="Por_Secre_tail"/>
    <property type="match status" value="1"/>
</dbReference>
<dbReference type="STRING" id="558151.ACM46_20415"/>
<dbReference type="Proteomes" id="UP000036261">
    <property type="component" value="Unassembled WGS sequence"/>
</dbReference>
<feature type="signal peptide" evidence="2">
    <location>
        <begin position="1"/>
        <end position="17"/>
    </location>
</feature>
<dbReference type="AlphaFoldDB" id="A0A0J7HZH1"/>
<dbReference type="PATRIC" id="fig|558151.6.peg.4289"/>
<dbReference type="EMBL" id="LFND01000007">
    <property type="protein sequence ID" value="KMQ59457.1"/>
    <property type="molecule type" value="Genomic_DNA"/>
</dbReference>
<dbReference type="OrthoDB" id="1428753at2"/>
<proteinExistence type="predicted"/>
<accession>A0A0J7HZH1</accession>
<protein>
    <recommendedName>
        <fullName evidence="3">Secretion system C-terminal sorting domain-containing protein</fullName>
    </recommendedName>
</protein>
<feature type="domain" description="Secretion system C-terminal sorting" evidence="3">
    <location>
        <begin position="261"/>
        <end position="324"/>
    </location>
</feature>
<dbReference type="RefSeq" id="WP_048508512.1">
    <property type="nucleotide sequence ID" value="NZ_LFND01000007.1"/>
</dbReference>
<evidence type="ECO:0000256" key="1">
    <source>
        <dbReference type="ARBA" id="ARBA00022729"/>
    </source>
</evidence>
<evidence type="ECO:0000259" key="3">
    <source>
        <dbReference type="Pfam" id="PF18962"/>
    </source>
</evidence>
<organism evidence="4 5">
    <name type="scientific">Chryseobacterium angstadtii</name>
    <dbReference type="NCBI Taxonomy" id="558151"/>
    <lineage>
        <taxon>Bacteria</taxon>
        <taxon>Pseudomonadati</taxon>
        <taxon>Bacteroidota</taxon>
        <taxon>Flavobacteriia</taxon>
        <taxon>Flavobacteriales</taxon>
        <taxon>Weeksellaceae</taxon>
        <taxon>Chryseobacterium group</taxon>
        <taxon>Chryseobacterium</taxon>
    </lineage>
</organism>
<keyword evidence="1 2" id="KW-0732">Signal</keyword>
<gene>
    <name evidence="4" type="ORF">ACM46_20415</name>
</gene>
<dbReference type="InterPro" id="IPR026444">
    <property type="entry name" value="Secre_tail"/>
</dbReference>
<feature type="chain" id="PRO_5005288090" description="Secretion system C-terminal sorting domain-containing protein" evidence="2">
    <location>
        <begin position="18"/>
        <end position="332"/>
    </location>
</feature>
<evidence type="ECO:0000256" key="2">
    <source>
        <dbReference type="SAM" id="SignalP"/>
    </source>
</evidence>
<comment type="caution">
    <text evidence="4">The sequence shown here is derived from an EMBL/GenBank/DDBJ whole genome shotgun (WGS) entry which is preliminary data.</text>
</comment>
<keyword evidence="5" id="KW-1185">Reference proteome</keyword>
<sequence>MKKQLLFMLGISGVLSAQITLTKAANDPLTGDTVNNYTVTGTVNNSATGANVTFSNGGLTQGAASPTTYSAPSSSEITTFPGSTIKMVGGGTTIFYKASASKLEITGIVNPQATLNFSVDNGTYMNYPTVYGTPQSDNARGTFSSSSANGLFSGTMGTLADAHGTLIIGNKTYTNVLRVKFTQVFNLYASFDITYSNPIGTLTNTAYSYYDGTHRYALLSSTAGNISVPLLGVNQSTSNAVALNETFLAVANAVKKENFTVYPNPAQDFIGFKGDMENYTSANIYSLDGKLIKTSDIQSGKIQISELPPASYFIEVKGKNSETKNNTKFIKK</sequence>
<name>A0A0J7HZH1_9FLAO</name>